<evidence type="ECO:0000259" key="8">
    <source>
        <dbReference type="Pfam" id="PF00857"/>
    </source>
</evidence>
<dbReference type="GO" id="GO:0019363">
    <property type="term" value="P:pyridine nucleotide biosynthetic process"/>
    <property type="evidence" value="ECO:0007669"/>
    <property type="project" value="UniProtKB-KW"/>
</dbReference>
<gene>
    <name evidence="9" type="ORF">SAMN06297229_1804</name>
</gene>
<dbReference type="GO" id="GO:0008936">
    <property type="term" value="F:nicotinamidase activity"/>
    <property type="evidence" value="ECO:0007669"/>
    <property type="project" value="UniProtKB-EC"/>
</dbReference>
<dbReference type="InterPro" id="IPR000868">
    <property type="entry name" value="Isochorismatase-like_dom"/>
</dbReference>
<evidence type="ECO:0000256" key="3">
    <source>
        <dbReference type="ARBA" id="ARBA00022723"/>
    </source>
</evidence>
<keyword evidence="4" id="KW-0378">Hydrolase</keyword>
<reference evidence="10" key="1">
    <citation type="submission" date="2017-04" db="EMBL/GenBank/DDBJ databases">
        <authorList>
            <person name="Varghese N."/>
            <person name="Submissions S."/>
        </authorList>
    </citation>
    <scope>NUCLEOTIDE SEQUENCE [LARGE SCALE GENOMIC DNA]</scope>
</reference>
<evidence type="ECO:0000256" key="4">
    <source>
        <dbReference type="ARBA" id="ARBA00022801"/>
    </source>
</evidence>
<dbReference type="Pfam" id="PF00857">
    <property type="entry name" value="Isochorismatase"/>
    <property type="match status" value="1"/>
</dbReference>
<accession>A0A1Y6FVY7</accession>
<dbReference type="PANTHER" id="PTHR11080:SF2">
    <property type="entry name" value="LD05707P"/>
    <property type="match status" value="1"/>
</dbReference>
<keyword evidence="2" id="KW-0662">Pyridine nucleotide biosynthesis</keyword>
<evidence type="ECO:0000313" key="10">
    <source>
        <dbReference type="Proteomes" id="UP000194450"/>
    </source>
</evidence>
<dbReference type="PANTHER" id="PTHR11080">
    <property type="entry name" value="PYRAZINAMIDASE/NICOTINAMIDASE"/>
    <property type="match status" value="1"/>
</dbReference>
<dbReference type="AlphaFoldDB" id="A0A1Y6FVY7"/>
<evidence type="ECO:0000256" key="7">
    <source>
        <dbReference type="ARBA" id="ARBA00043224"/>
    </source>
</evidence>
<evidence type="ECO:0000256" key="6">
    <source>
        <dbReference type="ARBA" id="ARBA00039017"/>
    </source>
</evidence>
<dbReference type="SUPFAM" id="SSF52499">
    <property type="entry name" value="Isochorismatase-like hydrolases"/>
    <property type="match status" value="1"/>
</dbReference>
<organism evidence="9 10">
    <name type="scientific">Pseudidiomarina planktonica</name>
    <dbReference type="NCBI Taxonomy" id="1323738"/>
    <lineage>
        <taxon>Bacteria</taxon>
        <taxon>Pseudomonadati</taxon>
        <taxon>Pseudomonadota</taxon>
        <taxon>Gammaproteobacteria</taxon>
        <taxon>Alteromonadales</taxon>
        <taxon>Idiomarinaceae</taxon>
        <taxon>Pseudidiomarina</taxon>
    </lineage>
</organism>
<dbReference type="EMBL" id="FXWH01000002">
    <property type="protein sequence ID" value="SMQ79878.1"/>
    <property type="molecule type" value="Genomic_DNA"/>
</dbReference>
<evidence type="ECO:0000256" key="5">
    <source>
        <dbReference type="ARBA" id="ARBA00037900"/>
    </source>
</evidence>
<keyword evidence="3" id="KW-0479">Metal-binding</keyword>
<evidence type="ECO:0000313" key="9">
    <source>
        <dbReference type="EMBL" id="SMQ79878.1"/>
    </source>
</evidence>
<comment type="similarity">
    <text evidence="1">Belongs to the isochorismatase family.</text>
</comment>
<dbReference type="GO" id="GO:0046872">
    <property type="term" value="F:metal ion binding"/>
    <property type="evidence" value="ECO:0007669"/>
    <property type="project" value="UniProtKB-KW"/>
</dbReference>
<feature type="domain" description="Isochorismatase-like" evidence="8">
    <location>
        <begin position="10"/>
        <end position="183"/>
    </location>
</feature>
<proteinExistence type="inferred from homology"/>
<dbReference type="Proteomes" id="UP000194450">
    <property type="component" value="Unassembled WGS sequence"/>
</dbReference>
<protein>
    <recommendedName>
        <fullName evidence="6">nicotinamidase</fullName>
        <ecNumber evidence="6">3.5.1.19</ecNumber>
    </recommendedName>
    <alternativeName>
        <fullName evidence="7">Nicotinamide deamidase</fullName>
    </alternativeName>
</protein>
<evidence type="ECO:0000256" key="2">
    <source>
        <dbReference type="ARBA" id="ARBA00022642"/>
    </source>
</evidence>
<name>A0A1Y6FVY7_9GAMM</name>
<comment type="pathway">
    <text evidence="5">Cofactor biosynthesis; nicotinate biosynthesis; nicotinate from nicotinamide: step 1/1.</text>
</comment>
<dbReference type="InterPro" id="IPR052347">
    <property type="entry name" value="Isochorismatase_Nicotinamidase"/>
</dbReference>
<dbReference type="EC" id="3.5.1.19" evidence="6"/>
<dbReference type="RefSeq" id="WP_086434946.1">
    <property type="nucleotide sequence ID" value="NZ_FXWH01000002.1"/>
</dbReference>
<dbReference type="InterPro" id="IPR036380">
    <property type="entry name" value="Isochorismatase-like_sf"/>
</dbReference>
<evidence type="ECO:0000256" key="1">
    <source>
        <dbReference type="ARBA" id="ARBA00006336"/>
    </source>
</evidence>
<dbReference type="OrthoDB" id="9791276at2"/>
<sequence length="190" mass="20989">MSNKLKSGDALIVVDVQNDFCEGGDLEIKDSNEIIPVLNELMREAAEVGVPIYVSRCWHPKGHISFKAQGGKWEEHCLQDSSGAKFHPDLEIPEQAVIVSKGTRFDQDQSSAFDETGLAQELRRRDVKRVLIGGLAEDICVASTALDGRNEDFKVVLLTDATRPTDLERCERAHSTMEIAGVEFESSSDL</sequence>
<dbReference type="Gene3D" id="3.40.50.850">
    <property type="entry name" value="Isochorismatase-like"/>
    <property type="match status" value="1"/>
</dbReference>
<keyword evidence="10" id="KW-1185">Reference proteome</keyword>